<dbReference type="EMBL" id="BRZM01000162">
    <property type="protein sequence ID" value="GLD68994.1"/>
    <property type="molecule type" value="Genomic_DNA"/>
</dbReference>
<proteinExistence type="predicted"/>
<protein>
    <submittedName>
        <fullName evidence="1">Origin recognition complex subunit 1-like isoform X1</fullName>
    </submittedName>
</protein>
<reference evidence="1" key="1">
    <citation type="submission" date="2022-08" db="EMBL/GenBank/DDBJ databases">
        <title>Genome sequencing of akame (Lates japonicus).</title>
        <authorList>
            <person name="Hashiguchi Y."/>
            <person name="Takahashi H."/>
        </authorList>
    </citation>
    <scope>NUCLEOTIDE SEQUENCE</scope>
    <source>
        <strain evidence="1">Kochi</strain>
    </source>
</reference>
<dbReference type="InterPro" id="IPR043151">
    <property type="entry name" value="BAH_sf"/>
</dbReference>
<sequence>MSQSGAESFLGLCLSSLSISVEGLPRTTVISTGQHILIEGEDEDNPYVARVIRLFGDGESRRRSRK</sequence>
<organism evidence="1 2">
    <name type="scientific">Lates japonicus</name>
    <name type="common">Japanese lates</name>
    <dbReference type="NCBI Taxonomy" id="270547"/>
    <lineage>
        <taxon>Eukaryota</taxon>
        <taxon>Metazoa</taxon>
        <taxon>Chordata</taxon>
        <taxon>Craniata</taxon>
        <taxon>Vertebrata</taxon>
        <taxon>Euteleostomi</taxon>
        <taxon>Actinopterygii</taxon>
        <taxon>Neopterygii</taxon>
        <taxon>Teleostei</taxon>
        <taxon>Neoteleostei</taxon>
        <taxon>Acanthomorphata</taxon>
        <taxon>Carangaria</taxon>
        <taxon>Carangaria incertae sedis</taxon>
        <taxon>Centropomidae</taxon>
        <taxon>Lates</taxon>
    </lineage>
</organism>
<keyword evidence="2" id="KW-1185">Reference proteome</keyword>
<name>A0AAD3NBF6_LATJO</name>
<evidence type="ECO:0000313" key="1">
    <source>
        <dbReference type="EMBL" id="GLD68994.1"/>
    </source>
</evidence>
<accession>A0AAD3NBF6</accession>
<gene>
    <name evidence="1" type="ORF">AKAME5_002030700</name>
</gene>
<dbReference type="Gene3D" id="2.30.30.490">
    <property type="match status" value="1"/>
</dbReference>
<dbReference type="AlphaFoldDB" id="A0AAD3NBF6"/>
<evidence type="ECO:0000313" key="2">
    <source>
        <dbReference type="Proteomes" id="UP001279410"/>
    </source>
</evidence>
<comment type="caution">
    <text evidence="1">The sequence shown here is derived from an EMBL/GenBank/DDBJ whole genome shotgun (WGS) entry which is preliminary data.</text>
</comment>
<dbReference type="Proteomes" id="UP001279410">
    <property type="component" value="Unassembled WGS sequence"/>
</dbReference>